<dbReference type="Gene3D" id="3.30.2130.10">
    <property type="entry name" value="VC0802-like"/>
    <property type="match status" value="1"/>
</dbReference>
<dbReference type="PANTHER" id="PTHR39199:SF1">
    <property type="entry name" value="BLR5128 PROTEIN"/>
    <property type="match status" value="1"/>
</dbReference>
<organism evidence="3 4">
    <name type="scientific">Parerythrobacter lacustris</name>
    <dbReference type="NCBI Taxonomy" id="2969984"/>
    <lineage>
        <taxon>Bacteria</taxon>
        <taxon>Pseudomonadati</taxon>
        <taxon>Pseudomonadota</taxon>
        <taxon>Alphaproteobacteria</taxon>
        <taxon>Sphingomonadales</taxon>
        <taxon>Erythrobacteraceae</taxon>
        <taxon>Parerythrobacter</taxon>
    </lineage>
</organism>
<evidence type="ECO:0000313" key="4">
    <source>
        <dbReference type="Proteomes" id="UP001206067"/>
    </source>
</evidence>
<gene>
    <name evidence="3" type="ORF">NSO95_12075</name>
</gene>
<evidence type="ECO:0000259" key="1">
    <source>
        <dbReference type="Pfam" id="PF10000"/>
    </source>
</evidence>
<dbReference type="PANTHER" id="PTHR39199">
    <property type="entry name" value="BLR5128 PROTEIN"/>
    <property type="match status" value="1"/>
</dbReference>
<sequence>MGGPVSGREAMIAAMDPQLDPRRWRFVLVSPDTAPQLLGAAIATFREDEGVGAIVPSPVADEAGQAGPDFRRIVLQVHSDLEGVGLTAAVATALADAGIACNVVAALHHDYLFVPAARAEEALALLEALSADARRG</sequence>
<feature type="domain" description="DUF2241" evidence="1">
    <location>
        <begin position="10"/>
        <end position="64"/>
    </location>
</feature>
<proteinExistence type="predicted"/>
<dbReference type="InterPro" id="IPR018717">
    <property type="entry name" value="DUF2241"/>
</dbReference>
<dbReference type="Proteomes" id="UP001206067">
    <property type="component" value="Unassembled WGS sequence"/>
</dbReference>
<protein>
    <submittedName>
        <fullName evidence="3">ACT domain-containing protein</fullName>
    </submittedName>
</protein>
<dbReference type="EMBL" id="JANKHH010000007">
    <property type="protein sequence ID" value="MCR2834686.1"/>
    <property type="molecule type" value="Genomic_DNA"/>
</dbReference>
<dbReference type="SUPFAM" id="SSF55021">
    <property type="entry name" value="ACT-like"/>
    <property type="match status" value="2"/>
</dbReference>
<dbReference type="Pfam" id="PF13840">
    <property type="entry name" value="ACT_7"/>
    <property type="match status" value="1"/>
</dbReference>
<evidence type="ECO:0000259" key="2">
    <source>
        <dbReference type="Pfam" id="PF13840"/>
    </source>
</evidence>
<dbReference type="RefSeq" id="WP_257596526.1">
    <property type="nucleotide sequence ID" value="NZ_JANKHH010000007.1"/>
</dbReference>
<dbReference type="Pfam" id="PF10000">
    <property type="entry name" value="ACT_3"/>
    <property type="match status" value="1"/>
</dbReference>
<name>A0ABT1XSP8_9SPHN</name>
<feature type="domain" description="CASTOR ACT" evidence="2">
    <location>
        <begin position="73"/>
        <end position="127"/>
    </location>
</feature>
<reference evidence="3 4" key="1">
    <citation type="submission" date="2022-08" db="EMBL/GenBank/DDBJ databases">
        <title>Polyphasic taxonomy analysis of Qipengyuania sp.RS5-5.</title>
        <authorList>
            <person name="Xamxidin M."/>
            <person name="Wu M."/>
        </authorList>
    </citation>
    <scope>NUCLEOTIDE SEQUENCE [LARGE SCALE GENOMIC DNA]</scope>
    <source>
        <strain evidence="3 4">RS5-5</strain>
    </source>
</reference>
<evidence type="ECO:0000313" key="3">
    <source>
        <dbReference type="EMBL" id="MCR2834686.1"/>
    </source>
</evidence>
<dbReference type="InterPro" id="IPR045865">
    <property type="entry name" value="ACT-like_dom_sf"/>
</dbReference>
<keyword evidence="4" id="KW-1185">Reference proteome</keyword>
<accession>A0ABT1XSP8</accession>
<dbReference type="InterPro" id="IPR027795">
    <property type="entry name" value="CASTOR_ACT_dom"/>
</dbReference>
<comment type="caution">
    <text evidence="3">The sequence shown here is derived from an EMBL/GenBank/DDBJ whole genome shotgun (WGS) entry which is preliminary data.</text>
</comment>